<sequence>MSASPFLCVVDDDGHHPHLQTTLHPADNHYASSSSINNLNSNFHSDFSCITNNFTTFEEFSQCYNDIHQQYHEATNVANMLTAVSENTNTTFSPKGIRQNAKGRQRNRRNEKKEDNNYVVERTSLNMSKKAEERRIYDDEDAAGCRDGCVYVRAKRGQAIDSHSLAERAGGKIPVLDNIIDYIHSLQDQVESLATEVALVDPTFDVNYLAVESAVTQTEISYGSGGGSECSRITSQYQSIPLNGTSTRPLPSPWLALLEDREYTI</sequence>
<dbReference type="InterPro" id="IPR024097">
    <property type="entry name" value="bHLH_ZIP_TF"/>
</dbReference>
<feature type="region of interest" description="Disordered" evidence="3">
    <location>
        <begin position="89"/>
        <end position="114"/>
    </location>
</feature>
<reference evidence="4" key="1">
    <citation type="journal article" date="2021" name="Nat. Commun.">
        <title>Genomic analyses provide insights into spinach domestication and the genetic basis of agronomic traits.</title>
        <authorList>
            <person name="Cai X."/>
            <person name="Sun X."/>
            <person name="Xu C."/>
            <person name="Sun H."/>
            <person name="Wang X."/>
            <person name="Ge C."/>
            <person name="Zhang Z."/>
            <person name="Wang Q."/>
            <person name="Fei Z."/>
            <person name="Jiao C."/>
            <person name="Wang Q."/>
        </authorList>
    </citation>
    <scope>NUCLEOTIDE SEQUENCE [LARGE SCALE GENOMIC DNA]</scope>
    <source>
        <strain evidence="4">cv. Varoflay</strain>
    </source>
</reference>
<gene>
    <name evidence="5" type="primary">LOC110785688</name>
</gene>
<keyword evidence="4" id="KW-1185">Reference proteome</keyword>
<comment type="subcellular location">
    <subcellularLocation>
        <location evidence="1">Nucleus</location>
    </subcellularLocation>
</comment>
<evidence type="ECO:0000313" key="4">
    <source>
        <dbReference type="Proteomes" id="UP000813463"/>
    </source>
</evidence>
<dbReference type="PANTHER" id="PTHR12565">
    <property type="entry name" value="STEROL REGULATORY ELEMENT-BINDING PROTEIN"/>
    <property type="match status" value="1"/>
</dbReference>
<evidence type="ECO:0000256" key="1">
    <source>
        <dbReference type="ARBA" id="ARBA00004123"/>
    </source>
</evidence>
<dbReference type="RefSeq" id="XP_056686976.1">
    <property type="nucleotide sequence ID" value="XM_056830998.1"/>
</dbReference>
<evidence type="ECO:0000256" key="3">
    <source>
        <dbReference type="SAM" id="MobiDB-lite"/>
    </source>
</evidence>
<evidence type="ECO:0000256" key="2">
    <source>
        <dbReference type="ARBA" id="ARBA00023242"/>
    </source>
</evidence>
<reference evidence="5" key="2">
    <citation type="submission" date="2025-08" db="UniProtKB">
        <authorList>
            <consortium name="RefSeq"/>
        </authorList>
    </citation>
    <scope>IDENTIFICATION</scope>
    <source>
        <tissue evidence="5">Leaf</tissue>
    </source>
</reference>
<accession>A0ABM3QUE5</accession>
<keyword evidence="2" id="KW-0539">Nucleus</keyword>
<protein>
    <submittedName>
        <fullName evidence="5">Transcription factor bHLH75-like isoform X2</fullName>
    </submittedName>
</protein>
<name>A0ABM3QUE5_SPIOL</name>
<dbReference type="PANTHER" id="PTHR12565:SF465">
    <property type="entry name" value="TRANSCRIPTION FACTOR BHLH49-LIKE"/>
    <property type="match status" value="1"/>
</dbReference>
<feature type="compositionally biased region" description="Basic residues" evidence="3">
    <location>
        <begin position="101"/>
        <end position="110"/>
    </location>
</feature>
<dbReference type="Proteomes" id="UP000813463">
    <property type="component" value="Chromosome 1"/>
</dbReference>
<organism evidence="4 5">
    <name type="scientific">Spinacia oleracea</name>
    <name type="common">Spinach</name>
    <dbReference type="NCBI Taxonomy" id="3562"/>
    <lineage>
        <taxon>Eukaryota</taxon>
        <taxon>Viridiplantae</taxon>
        <taxon>Streptophyta</taxon>
        <taxon>Embryophyta</taxon>
        <taxon>Tracheophyta</taxon>
        <taxon>Spermatophyta</taxon>
        <taxon>Magnoliopsida</taxon>
        <taxon>eudicotyledons</taxon>
        <taxon>Gunneridae</taxon>
        <taxon>Pentapetalae</taxon>
        <taxon>Caryophyllales</taxon>
        <taxon>Chenopodiaceae</taxon>
        <taxon>Chenopodioideae</taxon>
        <taxon>Anserineae</taxon>
        <taxon>Spinacia</taxon>
    </lineage>
</organism>
<proteinExistence type="predicted"/>
<evidence type="ECO:0000313" key="5">
    <source>
        <dbReference type="RefSeq" id="XP_056686976.1"/>
    </source>
</evidence>
<dbReference type="GeneID" id="110785688"/>